<dbReference type="EC" id="3.4.13.22" evidence="9 10"/>
<sequence>MRRVWMVFAAVMICWGVQAQEGFDAKMRRAGLVDVLAVDSTLRVKLMYSAPDNFMRRDVYGDLETAYLLPHFARKVAAAQRLLRERRPGWRLLVCDAARPVSVQRQMYELVKGTPNQVYVADGTRGGRHNYGVAVDVTLLDETGAPVDMGTPVDFFGDEAHTGDEPALAAEGRISAEACRNRQLLGSVMREAGLVPYRREWWHYEEPMAMSEVRTRYKLLDF</sequence>
<feature type="chain" id="PRO_5042188277" description="D-alanyl-D-alanine dipeptidase" evidence="11">
    <location>
        <begin position="20"/>
        <end position="222"/>
    </location>
</feature>
<dbReference type="GO" id="GO:0008270">
    <property type="term" value="F:zinc ion binding"/>
    <property type="evidence" value="ECO:0007669"/>
    <property type="project" value="UniProtKB-UniRule"/>
</dbReference>
<dbReference type="AlphaFoldDB" id="A0AAE4LKF1"/>
<dbReference type="SUPFAM" id="SSF55166">
    <property type="entry name" value="Hedgehog/DD-peptidase"/>
    <property type="match status" value="1"/>
</dbReference>
<keyword evidence="11" id="KW-0732">Signal</keyword>
<evidence type="ECO:0000256" key="1">
    <source>
        <dbReference type="ARBA" id="ARBA00001362"/>
    </source>
</evidence>
<evidence type="ECO:0000313" key="12">
    <source>
        <dbReference type="EMBL" id="MDU0259227.1"/>
    </source>
</evidence>
<dbReference type="PANTHER" id="PTHR43126">
    <property type="entry name" value="D-ALANYL-D-ALANINE DIPEPTIDASE"/>
    <property type="match status" value="1"/>
</dbReference>
<feature type="site" description="Transition state stabilizer" evidence="9">
    <location>
        <position position="99"/>
    </location>
</feature>
<dbReference type="InterPro" id="IPR009045">
    <property type="entry name" value="Zn_M74/Hedgehog-like"/>
</dbReference>
<evidence type="ECO:0000256" key="4">
    <source>
        <dbReference type="ARBA" id="ARBA00022801"/>
    </source>
</evidence>
<dbReference type="GO" id="GO:0071555">
    <property type="term" value="P:cell wall organization"/>
    <property type="evidence" value="ECO:0007669"/>
    <property type="project" value="UniProtKB-KW"/>
</dbReference>
<keyword evidence="2 9" id="KW-0645">Protease</keyword>
<dbReference type="RefSeq" id="WP_022044497.1">
    <property type="nucleotide sequence ID" value="NZ_BAAFKU010000004.1"/>
</dbReference>
<dbReference type="PANTHER" id="PTHR43126:SF2">
    <property type="entry name" value="D-ALANYL-D-ALANINE DIPEPTIDASE"/>
    <property type="match status" value="1"/>
</dbReference>
<comment type="caution">
    <text evidence="12">The sequence shown here is derived from an EMBL/GenBank/DDBJ whole genome shotgun (WGS) entry which is preliminary data.</text>
</comment>
<keyword evidence="4 9" id="KW-0378">Hydrolase</keyword>
<dbReference type="PIRSF" id="PIRSF026671">
    <property type="entry name" value="AA_dipeptidase"/>
    <property type="match status" value="1"/>
</dbReference>
<keyword evidence="6 9" id="KW-0224">Dipeptidase</keyword>
<protein>
    <recommendedName>
        <fullName evidence="9 10">D-alanyl-D-alanine dipeptidase</fullName>
        <shortName evidence="9 10">D-Ala-D-Ala dipeptidase</shortName>
        <ecNumber evidence="9 10">3.4.13.22</ecNumber>
    </recommendedName>
</protein>
<dbReference type="HAMAP" id="MF_01924">
    <property type="entry name" value="A_A_dipeptidase"/>
    <property type="match status" value="1"/>
</dbReference>
<dbReference type="CDD" id="cd14840">
    <property type="entry name" value="D-Ala-D-Ala_dipeptidase_Aad"/>
    <property type="match status" value="1"/>
</dbReference>
<gene>
    <name evidence="12" type="ORF">RVH17_03720</name>
</gene>
<proteinExistence type="inferred from homology"/>
<feature type="binding site" evidence="9">
    <location>
        <position position="203"/>
    </location>
    <ligand>
        <name>Zn(2+)</name>
        <dbReference type="ChEBI" id="CHEBI:29105"/>
        <note>catalytic</note>
    </ligand>
</feature>
<feature type="binding site" evidence="9">
    <location>
        <position position="129"/>
    </location>
    <ligand>
        <name>Zn(2+)</name>
        <dbReference type="ChEBI" id="CHEBI:29105"/>
        <note>catalytic</note>
    </ligand>
</feature>
<evidence type="ECO:0000256" key="2">
    <source>
        <dbReference type="ARBA" id="ARBA00022670"/>
    </source>
</evidence>
<organism evidence="12 13">
    <name type="scientific">Alistipes finegoldii</name>
    <dbReference type="NCBI Taxonomy" id="214856"/>
    <lineage>
        <taxon>Bacteria</taxon>
        <taxon>Pseudomonadati</taxon>
        <taxon>Bacteroidota</taxon>
        <taxon>Bacteroidia</taxon>
        <taxon>Bacteroidales</taxon>
        <taxon>Rikenellaceae</taxon>
        <taxon>Alistipes</taxon>
    </lineage>
</organism>
<evidence type="ECO:0000256" key="10">
    <source>
        <dbReference type="PIRNR" id="PIRNR026671"/>
    </source>
</evidence>
<dbReference type="GO" id="GO:0008237">
    <property type="term" value="F:metallopeptidase activity"/>
    <property type="evidence" value="ECO:0007669"/>
    <property type="project" value="UniProtKB-KW"/>
</dbReference>
<evidence type="ECO:0000256" key="5">
    <source>
        <dbReference type="ARBA" id="ARBA00022833"/>
    </source>
</evidence>
<evidence type="ECO:0000256" key="3">
    <source>
        <dbReference type="ARBA" id="ARBA00022723"/>
    </source>
</evidence>
<keyword evidence="5 9" id="KW-0862">Zinc</keyword>
<evidence type="ECO:0000256" key="6">
    <source>
        <dbReference type="ARBA" id="ARBA00022997"/>
    </source>
</evidence>
<feature type="active site" description="Proton donor/acceptor" evidence="9">
    <location>
        <position position="200"/>
    </location>
</feature>
<dbReference type="Gene3D" id="3.30.1380.10">
    <property type="match status" value="1"/>
</dbReference>
<evidence type="ECO:0000256" key="9">
    <source>
        <dbReference type="HAMAP-Rule" id="MF_01924"/>
    </source>
</evidence>
<accession>A0AAE4LKF1</accession>
<comment type="cofactor">
    <cofactor evidence="9">
        <name>Zn(2+)</name>
        <dbReference type="ChEBI" id="CHEBI:29105"/>
    </cofactor>
    <text evidence="9">Binds 1 zinc ion per subunit.</text>
</comment>
<keyword evidence="3 9" id="KW-0479">Metal-binding</keyword>
<comment type="similarity">
    <text evidence="9 10">Belongs to the peptidase M15D family.</text>
</comment>
<dbReference type="Proteomes" id="UP001181347">
    <property type="component" value="Unassembled WGS sequence"/>
</dbReference>
<evidence type="ECO:0000256" key="11">
    <source>
        <dbReference type="SAM" id="SignalP"/>
    </source>
</evidence>
<feature type="signal peptide" evidence="11">
    <location>
        <begin position="1"/>
        <end position="19"/>
    </location>
</feature>
<name>A0AAE4LKF1_9BACT</name>
<evidence type="ECO:0000256" key="8">
    <source>
        <dbReference type="ARBA" id="ARBA00023316"/>
    </source>
</evidence>
<keyword evidence="7 9" id="KW-0482">Metalloprotease</keyword>
<dbReference type="InterPro" id="IPR000755">
    <property type="entry name" value="A_A_dipeptidase"/>
</dbReference>
<dbReference type="Pfam" id="PF01427">
    <property type="entry name" value="Peptidase_M15"/>
    <property type="match status" value="1"/>
</dbReference>
<reference evidence="12" key="1">
    <citation type="submission" date="2023-10" db="EMBL/GenBank/DDBJ databases">
        <title>Genome Sequence of the Bacteria from From Gut Wall in Crohn's Disease.</title>
        <authorList>
            <person name="Rodriguez-Palacios A."/>
        </authorList>
    </citation>
    <scope>NUCLEOTIDE SEQUENCE</scope>
    <source>
        <strain evidence="12">CavFT-hAR58</strain>
    </source>
</reference>
<evidence type="ECO:0000313" key="13">
    <source>
        <dbReference type="Proteomes" id="UP001181347"/>
    </source>
</evidence>
<keyword evidence="8 10" id="KW-0961">Cell wall biogenesis/degradation</keyword>
<feature type="binding site" evidence="9">
    <location>
        <position position="136"/>
    </location>
    <ligand>
        <name>Zn(2+)</name>
        <dbReference type="ChEBI" id="CHEBI:29105"/>
        <note>catalytic</note>
    </ligand>
</feature>
<dbReference type="EMBL" id="JAWDES010000004">
    <property type="protein sequence ID" value="MDU0259227.1"/>
    <property type="molecule type" value="Genomic_DNA"/>
</dbReference>
<dbReference type="GO" id="GO:0006508">
    <property type="term" value="P:proteolysis"/>
    <property type="evidence" value="ECO:0007669"/>
    <property type="project" value="UniProtKB-KW"/>
</dbReference>
<dbReference type="GO" id="GO:0160237">
    <property type="term" value="F:D-Ala-D-Ala dipeptidase activity"/>
    <property type="evidence" value="ECO:0007669"/>
    <property type="project" value="UniProtKB-EC"/>
</dbReference>
<evidence type="ECO:0000256" key="7">
    <source>
        <dbReference type="ARBA" id="ARBA00023049"/>
    </source>
</evidence>
<comment type="function">
    <text evidence="9 10">Catalyzes hydrolysis of the D-alanyl-D-alanine dipeptide.</text>
</comment>
<comment type="catalytic activity">
    <reaction evidence="1 9 10">
        <text>D-alanyl-D-alanine + H2O = 2 D-alanine</text>
        <dbReference type="Rhea" id="RHEA:20661"/>
        <dbReference type="ChEBI" id="CHEBI:15377"/>
        <dbReference type="ChEBI" id="CHEBI:57416"/>
        <dbReference type="ChEBI" id="CHEBI:57822"/>
        <dbReference type="EC" id="3.4.13.22"/>
    </reaction>
</comment>